<evidence type="ECO:0000313" key="4">
    <source>
        <dbReference type="Proteomes" id="UP000016743"/>
    </source>
</evidence>
<sequence length="199" mass="20342">MKKHPARIIAAAIALASAAALAGCTPTPAPTSTPTKTANAKTAPAAPATPAATPTDPPTPLAIACDALVTAQQLYAFNPNVGSAPDYSPKTGSLEKRIAEWKGTTCAWQNQTSDQLIEIAVAHPPASQLEGLKNAAITDAQPVPTYGAPPIEGYFKAGANGQVQIFRGAEWIVAESTAFFEPGDAAQLMESVLANIPAG</sequence>
<feature type="signal peptide" evidence="2">
    <location>
        <begin position="1"/>
        <end position="22"/>
    </location>
</feature>
<accession>U3P945</accession>
<name>U3P945_LEIXC</name>
<keyword evidence="2" id="KW-0732">Signal</keyword>
<dbReference type="eggNOG" id="ENOG502ZCNY">
    <property type="taxonomic scope" value="Bacteria"/>
</dbReference>
<evidence type="ECO:0008006" key="5">
    <source>
        <dbReference type="Google" id="ProtNLM"/>
    </source>
</evidence>
<gene>
    <name evidence="3" type="ORF">O159_20410</name>
</gene>
<dbReference type="PROSITE" id="PS51257">
    <property type="entry name" value="PROKAR_LIPOPROTEIN"/>
    <property type="match status" value="1"/>
</dbReference>
<keyword evidence="4" id="KW-1185">Reference proteome</keyword>
<dbReference type="EMBL" id="CP006734">
    <property type="protein sequence ID" value="AGW42034.1"/>
    <property type="molecule type" value="Genomic_DNA"/>
</dbReference>
<dbReference type="HOGENOM" id="CLU_1341871_0_0_11"/>
<dbReference type="RefSeq" id="WP_021755530.1">
    <property type="nucleotide sequence ID" value="NC_022438.1"/>
</dbReference>
<dbReference type="PATRIC" id="fig|1389489.3.peg.1963"/>
<dbReference type="Proteomes" id="UP000016743">
    <property type="component" value="Chromosome"/>
</dbReference>
<feature type="compositionally biased region" description="Low complexity" evidence="1">
    <location>
        <begin position="27"/>
        <end position="54"/>
    </location>
</feature>
<proteinExistence type="predicted"/>
<dbReference type="KEGG" id="lxy:O159_20410"/>
<dbReference type="AlphaFoldDB" id="U3P945"/>
<evidence type="ECO:0000256" key="2">
    <source>
        <dbReference type="SAM" id="SignalP"/>
    </source>
</evidence>
<feature type="chain" id="PRO_5038762252" description="Iron ABC transporter ATP-binding protein" evidence="2">
    <location>
        <begin position="23"/>
        <end position="199"/>
    </location>
</feature>
<protein>
    <recommendedName>
        <fullName evidence="5">Iron ABC transporter ATP-binding protein</fullName>
    </recommendedName>
</protein>
<organism evidence="3 4">
    <name type="scientific">Leifsonia xyli subsp. cynodontis DSM 46306</name>
    <dbReference type="NCBI Taxonomy" id="1389489"/>
    <lineage>
        <taxon>Bacteria</taxon>
        <taxon>Bacillati</taxon>
        <taxon>Actinomycetota</taxon>
        <taxon>Actinomycetes</taxon>
        <taxon>Micrococcales</taxon>
        <taxon>Microbacteriaceae</taxon>
        <taxon>Leifsonia</taxon>
    </lineage>
</organism>
<dbReference type="OrthoDB" id="5122815at2"/>
<evidence type="ECO:0000256" key="1">
    <source>
        <dbReference type="SAM" id="MobiDB-lite"/>
    </source>
</evidence>
<evidence type="ECO:0000313" key="3">
    <source>
        <dbReference type="EMBL" id="AGW42034.1"/>
    </source>
</evidence>
<reference evidence="3 4" key="1">
    <citation type="journal article" date="2013" name="Genome Announc.">
        <title>Complete Genome Sequence of Leifsonia xyli subsp. cynodontis Strain DSM46306, a Gram-Positive Bacterial Pathogen of Grasses.</title>
        <authorList>
            <person name="Monteiro-Vitorello C.B."/>
            <person name="Zerillo M.M."/>
            <person name="Van Sluys M.A."/>
            <person name="Camargo L.E."/>
            <person name="Kitajima J.P."/>
        </authorList>
    </citation>
    <scope>NUCLEOTIDE SEQUENCE [LARGE SCALE GENOMIC DNA]</scope>
    <source>
        <strain evidence="3 4">DSM 46306</strain>
    </source>
</reference>
<feature type="region of interest" description="Disordered" evidence="1">
    <location>
        <begin position="27"/>
        <end position="57"/>
    </location>
</feature>
<dbReference type="STRING" id="1389489.O159_20410"/>